<evidence type="ECO:0000256" key="1">
    <source>
        <dbReference type="ARBA" id="ARBA00008748"/>
    </source>
</evidence>
<dbReference type="PANTHER" id="PTHR21060">
    <property type="entry name" value="ACETATE KINASE"/>
    <property type="match status" value="1"/>
</dbReference>
<dbReference type="InterPro" id="IPR000890">
    <property type="entry name" value="Aliphatic_acid_kin_short-chain"/>
</dbReference>
<keyword evidence="2 9" id="KW-0963">Cytoplasm</keyword>
<keyword evidence="4 9" id="KW-0479">Metal-binding</keyword>
<keyword evidence="7 9" id="KW-0067">ATP-binding</keyword>
<evidence type="ECO:0000256" key="3">
    <source>
        <dbReference type="ARBA" id="ARBA00022679"/>
    </source>
</evidence>
<dbReference type="Pfam" id="PF00871">
    <property type="entry name" value="Acetate_kinase"/>
    <property type="match status" value="1"/>
</dbReference>
<keyword evidence="8 9" id="KW-0460">Magnesium</keyword>
<evidence type="ECO:0000256" key="6">
    <source>
        <dbReference type="ARBA" id="ARBA00022777"/>
    </source>
</evidence>
<feature type="binding site" evidence="9">
    <location>
        <begin position="298"/>
        <end position="302"/>
    </location>
    <ligand>
        <name>ATP</name>
        <dbReference type="ChEBI" id="CHEBI:30616"/>
    </ligand>
</feature>
<comment type="subcellular location">
    <subcellularLocation>
        <location evidence="9">Cytoplasm</location>
    </subcellularLocation>
</comment>
<accession>A0AA97F728</accession>
<dbReference type="RefSeq" id="WP_317080529.1">
    <property type="nucleotide sequence ID" value="NZ_CP136594.1"/>
</dbReference>
<dbReference type="Proteomes" id="UP001302429">
    <property type="component" value="Chromosome"/>
</dbReference>
<evidence type="ECO:0000256" key="8">
    <source>
        <dbReference type="ARBA" id="ARBA00022842"/>
    </source>
</evidence>
<feature type="binding site" evidence="9">
    <location>
        <position position="328"/>
    </location>
    <ligand>
        <name>Mg(2+)</name>
        <dbReference type="ChEBI" id="CHEBI:18420"/>
    </ligand>
</feature>
<comment type="pathway">
    <text evidence="9">Metabolic intermediate biosynthesis; acetyl-CoA biosynthesis; acetyl-CoA from acetate: step 1/2.</text>
</comment>
<dbReference type="GO" id="GO:0006083">
    <property type="term" value="P:acetate metabolic process"/>
    <property type="evidence" value="ECO:0007669"/>
    <property type="project" value="TreeGrafter"/>
</dbReference>
<dbReference type="GO" id="GO:0000287">
    <property type="term" value="F:magnesium ion binding"/>
    <property type="evidence" value="ECO:0007669"/>
    <property type="project" value="UniProtKB-UniRule"/>
</dbReference>
<keyword evidence="5 9" id="KW-0547">Nucleotide-binding</keyword>
<dbReference type="PRINTS" id="PR00471">
    <property type="entry name" value="ACETATEKNASE"/>
</dbReference>
<dbReference type="GO" id="GO:0008776">
    <property type="term" value="F:acetate kinase activity"/>
    <property type="evidence" value="ECO:0007669"/>
    <property type="project" value="UniProtKB-UniRule"/>
</dbReference>
<evidence type="ECO:0000313" key="11">
    <source>
        <dbReference type="EMBL" id="WOE74292.1"/>
    </source>
</evidence>
<dbReference type="AlphaFoldDB" id="A0AA97F728"/>
<keyword evidence="3 9" id="KW-0808">Transferase</keyword>
<dbReference type="HAMAP" id="MF_00020">
    <property type="entry name" value="Acetate_kinase"/>
    <property type="match status" value="1"/>
</dbReference>
<evidence type="ECO:0000256" key="10">
    <source>
        <dbReference type="RuleBase" id="RU003835"/>
    </source>
</evidence>
<dbReference type="EMBL" id="CP136594">
    <property type="protein sequence ID" value="WOE74292.1"/>
    <property type="molecule type" value="Genomic_DNA"/>
</dbReference>
<evidence type="ECO:0000313" key="12">
    <source>
        <dbReference type="Proteomes" id="UP001302429"/>
    </source>
</evidence>
<comment type="catalytic activity">
    <reaction evidence="9">
        <text>acetate + ATP = acetyl phosphate + ADP</text>
        <dbReference type="Rhea" id="RHEA:11352"/>
        <dbReference type="ChEBI" id="CHEBI:22191"/>
        <dbReference type="ChEBI" id="CHEBI:30089"/>
        <dbReference type="ChEBI" id="CHEBI:30616"/>
        <dbReference type="ChEBI" id="CHEBI:456216"/>
        <dbReference type="EC" id="2.7.2.1"/>
    </reaction>
</comment>
<evidence type="ECO:0000256" key="9">
    <source>
        <dbReference type="HAMAP-Rule" id="MF_00020"/>
    </source>
</evidence>
<evidence type="ECO:0000256" key="2">
    <source>
        <dbReference type="ARBA" id="ARBA00022490"/>
    </source>
</evidence>
<protein>
    <recommendedName>
        <fullName evidence="9">Acetate kinase</fullName>
        <ecNumber evidence="9">2.7.2.1</ecNumber>
    </recommendedName>
    <alternativeName>
        <fullName evidence="9">Acetokinase</fullName>
    </alternativeName>
</protein>
<comment type="caution">
    <text evidence="9">Lacks conserved residue(s) required for the propagation of feature annotation.</text>
</comment>
<sequence>MADPVAKRLLVLNAGSSTLKYAFYVADTLACLKREKLDITDGDYLGAIETILGNAENLAAVGHRVVHGGEEFHDPVLVTQDIYHKLEALIPLAPLHQPHNLKAIDTVIQAYPDLPQIACFDTAFHRSQPRVNQLYALPSDLSEQGIIRYGFHGLSYEYIASILPEHSDKADGKVIVLHLGSGASACAMLNRQSVSSTMGFTALEGLMMSTRCGTIDPGVILYLQQEKGMPLADIEALLYKQSGLLGVSGISADSRDLVGHADPKAQMAIDLFCHYAVRAIGQLAAELQGLDVLVFTAGIGENQPEIRDRITQAVSWLNPEIHVIPTNEEYIIAAHSKAVIE</sequence>
<feature type="site" description="Transition state stabilizer" evidence="9">
    <location>
        <position position="152"/>
    </location>
</feature>
<dbReference type="EC" id="2.7.2.1" evidence="9"/>
<comment type="cofactor">
    <cofactor evidence="9">
        <name>Mg(2+)</name>
        <dbReference type="ChEBI" id="CHEBI:18420"/>
    </cofactor>
    <cofactor evidence="9">
        <name>Mn(2+)</name>
        <dbReference type="ChEBI" id="CHEBI:29035"/>
    </cofactor>
    <text evidence="9">Mg(2+). Can also accept Mn(2+).</text>
</comment>
<feature type="active site" description="Proton donor/acceptor" evidence="9">
    <location>
        <position position="121"/>
    </location>
</feature>
<comment type="similarity">
    <text evidence="1 9 10">Belongs to the acetokinase family.</text>
</comment>
<feature type="binding site" evidence="9">
    <location>
        <begin position="253"/>
        <end position="255"/>
    </location>
    <ligand>
        <name>ATP</name>
        <dbReference type="ChEBI" id="CHEBI:30616"/>
    </ligand>
</feature>
<dbReference type="SUPFAM" id="SSF53067">
    <property type="entry name" value="Actin-like ATPase domain"/>
    <property type="match status" value="2"/>
</dbReference>
<feature type="binding site" evidence="9">
    <location>
        <begin position="178"/>
        <end position="182"/>
    </location>
    <ligand>
        <name>ATP</name>
        <dbReference type="ChEBI" id="CHEBI:30616"/>
    </ligand>
</feature>
<name>A0AA97F728_9SPHN</name>
<evidence type="ECO:0000256" key="7">
    <source>
        <dbReference type="ARBA" id="ARBA00022840"/>
    </source>
</evidence>
<dbReference type="PANTHER" id="PTHR21060:SF21">
    <property type="entry name" value="ACETATE KINASE"/>
    <property type="match status" value="1"/>
</dbReference>
<dbReference type="GO" id="GO:0006085">
    <property type="term" value="P:acetyl-CoA biosynthetic process"/>
    <property type="evidence" value="ECO:0007669"/>
    <property type="project" value="UniProtKB-UniRule"/>
</dbReference>
<dbReference type="NCBIfam" id="TIGR00016">
    <property type="entry name" value="ackA"/>
    <property type="match status" value="1"/>
</dbReference>
<keyword evidence="6 9" id="KW-0418">Kinase</keyword>
<dbReference type="GO" id="GO:0005829">
    <property type="term" value="C:cytosol"/>
    <property type="evidence" value="ECO:0007669"/>
    <property type="project" value="TreeGrafter"/>
</dbReference>
<comment type="subunit">
    <text evidence="9">Homodimer.</text>
</comment>
<feature type="site" description="Transition state stabilizer" evidence="9">
    <location>
        <position position="211"/>
    </location>
</feature>
<dbReference type="KEGG" id="acoa:RB602_10555"/>
<reference evidence="11 12" key="1">
    <citation type="submission" date="2023-10" db="EMBL/GenBank/DDBJ databases">
        <title>Complete genome sequence of a Sphingomonadaceae bacterium.</title>
        <authorList>
            <person name="Yan C."/>
        </authorList>
    </citation>
    <scope>NUCLEOTIDE SEQUENCE [LARGE SCALE GENOMIC DNA]</scope>
    <source>
        <strain evidence="11 12">SCSIO 66989</strain>
    </source>
</reference>
<dbReference type="Gene3D" id="3.30.420.40">
    <property type="match status" value="2"/>
</dbReference>
<comment type="function">
    <text evidence="9">Catalyzes the formation of acetyl phosphate from acetate and ATP. Can also catalyze the reverse reaction.</text>
</comment>
<gene>
    <name evidence="9" type="primary">ackA</name>
    <name evidence="11" type="ORF">RB602_10555</name>
</gene>
<keyword evidence="12" id="KW-1185">Reference proteome</keyword>
<organism evidence="11 12">
    <name type="scientific">Alterisphingorhabdus coralli</name>
    <dbReference type="NCBI Taxonomy" id="3071408"/>
    <lineage>
        <taxon>Bacteria</taxon>
        <taxon>Pseudomonadati</taxon>
        <taxon>Pseudomonadota</taxon>
        <taxon>Alphaproteobacteria</taxon>
        <taxon>Sphingomonadales</taxon>
        <taxon>Sphingomonadaceae</taxon>
        <taxon>Alterisphingorhabdus (ex Yan et al. 2024)</taxon>
    </lineage>
</organism>
<feature type="binding site" evidence="9">
    <location>
        <position position="64"/>
    </location>
    <ligand>
        <name>substrate</name>
    </ligand>
</feature>
<dbReference type="InterPro" id="IPR023865">
    <property type="entry name" value="Aliphatic_acid_kinase_CS"/>
</dbReference>
<dbReference type="InterPro" id="IPR043129">
    <property type="entry name" value="ATPase_NBD"/>
</dbReference>
<evidence type="ECO:0000256" key="4">
    <source>
        <dbReference type="ARBA" id="ARBA00022723"/>
    </source>
</evidence>
<evidence type="ECO:0000256" key="5">
    <source>
        <dbReference type="ARBA" id="ARBA00022741"/>
    </source>
</evidence>
<proteinExistence type="inferred from homology"/>
<dbReference type="InterPro" id="IPR004372">
    <property type="entry name" value="Ac/propionate_kinase"/>
</dbReference>
<dbReference type="GO" id="GO:0005524">
    <property type="term" value="F:ATP binding"/>
    <property type="evidence" value="ECO:0007669"/>
    <property type="project" value="UniProtKB-KW"/>
</dbReference>
<dbReference type="PROSITE" id="PS01075">
    <property type="entry name" value="ACETATE_KINASE_1"/>
    <property type="match status" value="1"/>
</dbReference>